<dbReference type="InterPro" id="IPR050833">
    <property type="entry name" value="Poly_Biosynth_Transport"/>
</dbReference>
<feature type="transmembrane region" description="Helical" evidence="6">
    <location>
        <begin position="303"/>
        <end position="323"/>
    </location>
</feature>
<dbReference type="OrthoDB" id="3831435at2"/>
<dbReference type="AlphaFoldDB" id="A0A1H3VKC2"/>
<name>A0A1H3VKC2_9ACTO</name>
<evidence type="ECO:0000313" key="7">
    <source>
        <dbReference type="EMBL" id="SDZ75121.1"/>
    </source>
</evidence>
<comment type="subcellular location">
    <subcellularLocation>
        <location evidence="1">Cell membrane</location>
        <topology evidence="1">Multi-pass membrane protein</topology>
    </subcellularLocation>
</comment>
<protein>
    <submittedName>
        <fullName evidence="7">Membrane protein involved in the export of O-antigen and teichoic acid</fullName>
    </submittedName>
</protein>
<dbReference type="EMBL" id="FNQV01000001">
    <property type="protein sequence ID" value="SDZ75121.1"/>
    <property type="molecule type" value="Genomic_DNA"/>
</dbReference>
<feature type="transmembrane region" description="Helical" evidence="6">
    <location>
        <begin position="343"/>
        <end position="361"/>
    </location>
</feature>
<feature type="transmembrane region" description="Helical" evidence="6">
    <location>
        <begin position="230"/>
        <end position="251"/>
    </location>
</feature>
<evidence type="ECO:0000256" key="5">
    <source>
        <dbReference type="ARBA" id="ARBA00023136"/>
    </source>
</evidence>
<keyword evidence="2" id="KW-1003">Cell membrane</keyword>
<gene>
    <name evidence="7" type="ORF">SAMN02910418_00112</name>
</gene>
<feature type="transmembrane region" description="Helical" evidence="6">
    <location>
        <begin position="123"/>
        <end position="144"/>
    </location>
</feature>
<dbReference type="PANTHER" id="PTHR30250:SF28">
    <property type="entry name" value="POLYSACCHARIDE BIOSYNTHESIS PROTEIN"/>
    <property type="match status" value="1"/>
</dbReference>
<evidence type="ECO:0000313" key="8">
    <source>
        <dbReference type="Proteomes" id="UP000199288"/>
    </source>
</evidence>
<dbReference type="PANTHER" id="PTHR30250">
    <property type="entry name" value="PST FAMILY PREDICTED COLANIC ACID TRANSPORTER"/>
    <property type="match status" value="1"/>
</dbReference>
<dbReference type="Proteomes" id="UP000199288">
    <property type="component" value="Unassembled WGS sequence"/>
</dbReference>
<dbReference type="Pfam" id="PF13440">
    <property type="entry name" value="Polysacc_synt_3"/>
    <property type="match status" value="1"/>
</dbReference>
<dbReference type="GO" id="GO:0005886">
    <property type="term" value="C:plasma membrane"/>
    <property type="evidence" value="ECO:0007669"/>
    <property type="project" value="UniProtKB-SubCell"/>
</dbReference>
<evidence type="ECO:0000256" key="2">
    <source>
        <dbReference type="ARBA" id="ARBA00022475"/>
    </source>
</evidence>
<evidence type="ECO:0000256" key="3">
    <source>
        <dbReference type="ARBA" id="ARBA00022692"/>
    </source>
</evidence>
<feature type="transmembrane region" description="Helical" evidence="6">
    <location>
        <begin position="398"/>
        <end position="417"/>
    </location>
</feature>
<feature type="transmembrane region" description="Helical" evidence="6">
    <location>
        <begin position="84"/>
        <end position="103"/>
    </location>
</feature>
<evidence type="ECO:0000256" key="4">
    <source>
        <dbReference type="ARBA" id="ARBA00022989"/>
    </source>
</evidence>
<feature type="transmembrane region" description="Helical" evidence="6">
    <location>
        <begin position="263"/>
        <end position="282"/>
    </location>
</feature>
<feature type="transmembrane region" description="Helical" evidence="6">
    <location>
        <begin position="368"/>
        <end position="386"/>
    </location>
</feature>
<proteinExistence type="predicted"/>
<organism evidence="7 8">
    <name type="scientific">Bowdeniella nasicola</name>
    <dbReference type="NCBI Taxonomy" id="208480"/>
    <lineage>
        <taxon>Bacteria</taxon>
        <taxon>Bacillati</taxon>
        <taxon>Actinomycetota</taxon>
        <taxon>Actinomycetes</taxon>
        <taxon>Actinomycetales</taxon>
        <taxon>Actinomycetaceae</taxon>
        <taxon>Bowdeniella</taxon>
    </lineage>
</organism>
<keyword evidence="4 6" id="KW-1133">Transmembrane helix</keyword>
<keyword evidence="8" id="KW-1185">Reference proteome</keyword>
<keyword evidence="5 6" id="KW-0472">Membrane</keyword>
<reference evidence="8" key="1">
    <citation type="submission" date="2016-10" db="EMBL/GenBank/DDBJ databases">
        <authorList>
            <person name="Varghese N."/>
            <person name="Submissions S."/>
        </authorList>
    </citation>
    <scope>NUCLEOTIDE SEQUENCE [LARGE SCALE GENOMIC DNA]</scope>
    <source>
        <strain evidence="8">KPR-1</strain>
    </source>
</reference>
<dbReference type="RefSeq" id="WP_092560927.1">
    <property type="nucleotide sequence ID" value="NZ_FNQV01000001.1"/>
</dbReference>
<feature type="transmembrane region" description="Helical" evidence="6">
    <location>
        <begin position="51"/>
        <end position="72"/>
    </location>
</feature>
<sequence length="430" mass="46892">MRERWQALTGKYPLLVSITTLLSGTVVAQIISLLSEPIVGRIYTPEQTGIFQSFLVIPLTIAAVAALRYDMAIMLPRDEREARLLLRASLSIIAILGALTSLTTWAFREQIATAMHVPEVARWLPLTGLVVFILGSINAVTFWLNRTVDYGAISRNRVIAAGGLAGSRIGAHYVGLGGTFGLVWSQILAQGAALSLLVYRVREAIFSRSESPTPLSTLLKRYKKMPLLNAPNALIDAFRLNGVIVLLGVAYSSATVGQFSKSWALMMAPVSLISGAISQVFYQKFATAKRGELTKLVRTSVMVALGAGVIPFAILFFITPWLIPTYIGPKWELAGLISQSLIPWLFVMVVTSPISTVFVVVNSQQYMLMFSIAYAIVPIALIYTLGPTLDIVPMVQTLSAAMSVMLILLALLTLWVARRFDHGAQTYLDA</sequence>
<evidence type="ECO:0000256" key="6">
    <source>
        <dbReference type="SAM" id="Phobius"/>
    </source>
</evidence>
<accession>A0A1H3VKC2</accession>
<feature type="transmembrane region" description="Helical" evidence="6">
    <location>
        <begin position="12"/>
        <end position="31"/>
    </location>
</feature>
<evidence type="ECO:0000256" key="1">
    <source>
        <dbReference type="ARBA" id="ARBA00004651"/>
    </source>
</evidence>
<keyword evidence="3 6" id="KW-0812">Transmembrane</keyword>